<keyword evidence="1" id="KW-0880">Kelch repeat</keyword>
<dbReference type="STRING" id="3821.A0A151SR69"/>
<keyword evidence="3" id="KW-1133">Transmembrane helix</keyword>
<sequence length="206" mass="23409">MAVLEGDKHQEQLIPGLPNEIAELCLLHLPYPYQALSRSVSSTWNRAITHPSFKKTLSHPHLFVLAFHSQTGHFQWQALDPSSGRWFLLPQMPLPDKILPTAVACAALPRQGKLFVMVGGEEEGAATTIVYRAGTNQWSAAAGMPGANKILVFYFSMQFLRLLFLKILVFYFSMQFLRLFFLNISNILKDIFYINFIHLTNIINKK</sequence>
<name>A0A151SR69_CAJCA</name>
<dbReference type="EMBL" id="CM003613">
    <property type="protein sequence ID" value="KYP57232.1"/>
    <property type="molecule type" value="Genomic_DNA"/>
</dbReference>
<dbReference type="InterPro" id="IPR036047">
    <property type="entry name" value="F-box-like_dom_sf"/>
</dbReference>
<dbReference type="Gramene" id="C.cajan_03412.t">
    <property type="protein sequence ID" value="C.cajan_03412.t.cds1"/>
    <property type="gene ID" value="C.cajan_03412"/>
</dbReference>
<proteinExistence type="predicted"/>
<feature type="transmembrane region" description="Helical" evidence="3">
    <location>
        <begin position="151"/>
        <end position="174"/>
    </location>
</feature>
<reference evidence="5 6" key="1">
    <citation type="journal article" date="2012" name="Nat. Biotechnol.">
        <title>Draft genome sequence of pigeonpea (Cajanus cajan), an orphan legume crop of resource-poor farmers.</title>
        <authorList>
            <person name="Varshney R.K."/>
            <person name="Chen W."/>
            <person name="Li Y."/>
            <person name="Bharti A.K."/>
            <person name="Saxena R.K."/>
            <person name="Schlueter J.A."/>
            <person name="Donoghue M.T."/>
            <person name="Azam S."/>
            <person name="Fan G."/>
            <person name="Whaley A.M."/>
            <person name="Farmer A.D."/>
            <person name="Sheridan J."/>
            <person name="Iwata A."/>
            <person name="Tuteja R."/>
            <person name="Penmetsa R.V."/>
            <person name="Wu W."/>
            <person name="Upadhyaya H.D."/>
            <person name="Yang S.P."/>
            <person name="Shah T."/>
            <person name="Saxena K.B."/>
            <person name="Michael T."/>
            <person name="McCombie W.R."/>
            <person name="Yang B."/>
            <person name="Zhang G."/>
            <person name="Yang H."/>
            <person name="Wang J."/>
            <person name="Spillane C."/>
            <person name="Cook D.R."/>
            <person name="May G.D."/>
            <person name="Xu X."/>
            <person name="Jackson S.A."/>
        </authorList>
    </citation>
    <scope>NUCLEOTIDE SEQUENCE [LARGE SCALE GENOMIC DNA]</scope>
    <source>
        <strain evidence="6">cv. Asha</strain>
    </source>
</reference>
<keyword evidence="6" id="KW-1185">Reference proteome</keyword>
<dbReference type="SMART" id="SM00256">
    <property type="entry name" value="FBOX"/>
    <property type="match status" value="1"/>
</dbReference>
<evidence type="ECO:0000259" key="4">
    <source>
        <dbReference type="SMART" id="SM00256"/>
    </source>
</evidence>
<evidence type="ECO:0000313" key="6">
    <source>
        <dbReference type="Proteomes" id="UP000075243"/>
    </source>
</evidence>
<evidence type="ECO:0000256" key="2">
    <source>
        <dbReference type="ARBA" id="ARBA00022737"/>
    </source>
</evidence>
<dbReference type="SUPFAM" id="SSF50965">
    <property type="entry name" value="Galactose oxidase, central domain"/>
    <property type="match status" value="1"/>
</dbReference>
<dbReference type="InterPro" id="IPR015915">
    <property type="entry name" value="Kelch-typ_b-propeller"/>
</dbReference>
<feature type="domain" description="F-box" evidence="4">
    <location>
        <begin position="17"/>
        <end position="57"/>
    </location>
</feature>
<dbReference type="SUPFAM" id="SSF81383">
    <property type="entry name" value="F-box domain"/>
    <property type="match status" value="1"/>
</dbReference>
<keyword evidence="3" id="KW-0812">Transmembrane</keyword>
<evidence type="ECO:0000256" key="1">
    <source>
        <dbReference type="ARBA" id="ARBA00022441"/>
    </source>
</evidence>
<dbReference type="Pfam" id="PF00646">
    <property type="entry name" value="F-box"/>
    <property type="match status" value="1"/>
</dbReference>
<organism evidence="5 6">
    <name type="scientific">Cajanus cajan</name>
    <name type="common">Pigeon pea</name>
    <name type="synonym">Cajanus indicus</name>
    <dbReference type="NCBI Taxonomy" id="3821"/>
    <lineage>
        <taxon>Eukaryota</taxon>
        <taxon>Viridiplantae</taxon>
        <taxon>Streptophyta</taxon>
        <taxon>Embryophyta</taxon>
        <taxon>Tracheophyta</taxon>
        <taxon>Spermatophyta</taxon>
        <taxon>Magnoliopsida</taxon>
        <taxon>eudicotyledons</taxon>
        <taxon>Gunneridae</taxon>
        <taxon>Pentapetalae</taxon>
        <taxon>rosids</taxon>
        <taxon>fabids</taxon>
        <taxon>Fabales</taxon>
        <taxon>Fabaceae</taxon>
        <taxon>Papilionoideae</taxon>
        <taxon>50 kb inversion clade</taxon>
        <taxon>NPAAA clade</taxon>
        <taxon>indigoferoid/millettioid clade</taxon>
        <taxon>Phaseoleae</taxon>
        <taxon>Cajanus</taxon>
    </lineage>
</organism>
<dbReference type="PANTHER" id="PTHR46344:SF4">
    <property type="entry name" value="OS07G0153400 PROTEIN"/>
    <property type="match status" value="1"/>
</dbReference>
<feature type="transmembrane region" description="Helical" evidence="3">
    <location>
        <begin position="180"/>
        <end position="203"/>
    </location>
</feature>
<gene>
    <name evidence="5" type="ORF">KK1_003490</name>
</gene>
<dbReference type="Gene3D" id="2.120.10.80">
    <property type="entry name" value="Kelch-type beta propeller"/>
    <property type="match status" value="1"/>
</dbReference>
<dbReference type="InterPro" id="IPR001810">
    <property type="entry name" value="F-box_dom"/>
</dbReference>
<protein>
    <submittedName>
        <fullName evidence="5">F-box protein AFR</fullName>
    </submittedName>
</protein>
<evidence type="ECO:0000313" key="5">
    <source>
        <dbReference type="EMBL" id="KYP57232.1"/>
    </source>
</evidence>
<keyword evidence="3" id="KW-0472">Membrane</keyword>
<dbReference type="Proteomes" id="UP000075243">
    <property type="component" value="Chromosome 11"/>
</dbReference>
<dbReference type="PANTHER" id="PTHR46344">
    <property type="entry name" value="OS02G0202900 PROTEIN"/>
    <property type="match status" value="1"/>
</dbReference>
<dbReference type="InterPro" id="IPR011043">
    <property type="entry name" value="Gal_Oxase/kelch_b-propeller"/>
</dbReference>
<dbReference type="AlphaFoldDB" id="A0A151SR69"/>
<accession>A0A151SR69</accession>
<dbReference type="OMA" id="LVFYFSM"/>
<keyword evidence="2" id="KW-0677">Repeat</keyword>
<evidence type="ECO:0000256" key="3">
    <source>
        <dbReference type="SAM" id="Phobius"/>
    </source>
</evidence>